<feature type="signal peptide" evidence="1">
    <location>
        <begin position="1"/>
        <end position="22"/>
    </location>
</feature>
<sequence length="120" mass="13555">MPRPFGTSLSLFLAASPTLCKSATYISDPNTSRLLSPLDYAEADVSWTYHADRDCDPEDGLKEQTALCLPCCHHTQDKPPSMDDAPLDEKACHALEEYSTFFDEYHLLKRRVQVTWPTSM</sequence>
<dbReference type="Proteomes" id="UP000253729">
    <property type="component" value="Unassembled WGS sequence"/>
</dbReference>
<dbReference type="EMBL" id="KZ852114">
    <property type="protein sequence ID" value="RDH26825.1"/>
    <property type="molecule type" value="Genomic_DNA"/>
</dbReference>
<feature type="chain" id="PRO_5017639536" evidence="1">
    <location>
        <begin position="23"/>
        <end position="120"/>
    </location>
</feature>
<accession>A0A3F3PIR6</accession>
<evidence type="ECO:0000313" key="3">
    <source>
        <dbReference type="Proteomes" id="UP000253729"/>
    </source>
</evidence>
<dbReference type="GeneID" id="38138273"/>
<reference evidence="2 3" key="1">
    <citation type="submission" date="2018-07" db="EMBL/GenBank/DDBJ databases">
        <title>The genomes of Aspergillus section Nigri reveals drivers in fungal speciation.</title>
        <authorList>
            <consortium name="DOE Joint Genome Institute"/>
            <person name="Vesth T.C."/>
            <person name="Nybo J."/>
            <person name="Theobald S."/>
            <person name="Brandl J."/>
            <person name="Frisvad J.C."/>
            <person name="Nielsen K.F."/>
            <person name="Lyhne E.K."/>
            <person name="Kogle M.E."/>
            <person name="Kuo A."/>
            <person name="Riley R."/>
            <person name="Clum A."/>
            <person name="Nolan M."/>
            <person name="Lipzen A."/>
            <person name="Salamov A."/>
            <person name="Henrissat B."/>
            <person name="Wiebenga A."/>
            <person name="De vries R.P."/>
            <person name="Grigoriev I.V."/>
            <person name="Mortensen U.H."/>
            <person name="Andersen M.R."/>
            <person name="Baker S.E."/>
        </authorList>
    </citation>
    <scope>NUCLEOTIDE SEQUENCE [LARGE SCALE GENOMIC DNA]</scope>
    <source>
        <strain evidence="2 3">CBS 139.54b</strain>
    </source>
</reference>
<name>A0A3F3PIR6_9EURO</name>
<organism evidence="2 3">
    <name type="scientific">Aspergillus welwitschiae</name>
    <dbReference type="NCBI Taxonomy" id="1341132"/>
    <lineage>
        <taxon>Eukaryota</taxon>
        <taxon>Fungi</taxon>
        <taxon>Dikarya</taxon>
        <taxon>Ascomycota</taxon>
        <taxon>Pezizomycotina</taxon>
        <taxon>Eurotiomycetes</taxon>
        <taxon>Eurotiomycetidae</taxon>
        <taxon>Eurotiales</taxon>
        <taxon>Aspergillaceae</taxon>
        <taxon>Aspergillus</taxon>
        <taxon>Aspergillus subgen. Circumdati</taxon>
    </lineage>
</organism>
<dbReference type="AlphaFoldDB" id="A0A3F3PIR6"/>
<keyword evidence="1" id="KW-0732">Signal</keyword>
<evidence type="ECO:0000256" key="1">
    <source>
        <dbReference type="SAM" id="SignalP"/>
    </source>
</evidence>
<protein>
    <submittedName>
        <fullName evidence="2">Uncharacterized protein</fullName>
    </submittedName>
</protein>
<dbReference type="RefSeq" id="XP_026619847.1">
    <property type="nucleotide sequence ID" value="XM_026769917.1"/>
</dbReference>
<keyword evidence="3" id="KW-1185">Reference proteome</keyword>
<proteinExistence type="predicted"/>
<evidence type="ECO:0000313" key="2">
    <source>
        <dbReference type="EMBL" id="RDH26825.1"/>
    </source>
</evidence>
<gene>
    <name evidence="2" type="ORF">BDQ94DRAFT_164146</name>
</gene>